<dbReference type="InterPro" id="IPR013046">
    <property type="entry name" value="GpV/Gp45"/>
</dbReference>
<proteinExistence type="predicted"/>
<comment type="caution">
    <text evidence="4">The sequence shown here is derived from an EMBL/GenBank/DDBJ whole genome shotgun (WGS) entry which is preliminary data.</text>
</comment>
<dbReference type="InterPro" id="IPR006531">
    <property type="entry name" value="Gp5/Vgr_OB"/>
</dbReference>
<dbReference type="NCBIfam" id="TIGR01644">
    <property type="entry name" value="phage_P2_V"/>
    <property type="match status" value="1"/>
</dbReference>
<evidence type="ECO:0000259" key="3">
    <source>
        <dbReference type="Pfam" id="PF18715"/>
    </source>
</evidence>
<dbReference type="InterPro" id="IPR040629">
    <property type="entry name" value="Phage_spike"/>
</dbReference>
<evidence type="ECO:0000256" key="1">
    <source>
        <dbReference type="SAM" id="MobiDB-lite"/>
    </source>
</evidence>
<feature type="domain" description="Phage spike trimer" evidence="3">
    <location>
        <begin position="119"/>
        <end position="154"/>
    </location>
</feature>
<dbReference type="Proteomes" id="UP001236239">
    <property type="component" value="Unassembled WGS sequence"/>
</dbReference>
<dbReference type="InterPro" id="IPR037026">
    <property type="entry name" value="Vgr_OB-fold_dom_sf"/>
</dbReference>
<dbReference type="AlphaFoldDB" id="A0AAJ6P0Y0"/>
<evidence type="ECO:0000313" key="5">
    <source>
        <dbReference type="Proteomes" id="UP001236239"/>
    </source>
</evidence>
<dbReference type="Gene3D" id="2.40.50.230">
    <property type="entry name" value="Gp5 N-terminal domain"/>
    <property type="match status" value="1"/>
</dbReference>
<reference evidence="4" key="1">
    <citation type="journal article" date="2023" name="Front. Microbiol.">
        <title>Phylogeography and host specificity of Pasteurellaceae pathogenic to sea-farmed fish in the north-east Atlantic.</title>
        <authorList>
            <person name="Gulla S."/>
            <person name="Colquhoun D.J."/>
            <person name="Olsen A.B."/>
            <person name="Spilsberg B."/>
            <person name="Lagesen K."/>
            <person name="Aakesson C.P."/>
            <person name="Strom S."/>
            <person name="Manji F."/>
            <person name="Birkbeck T.H."/>
            <person name="Nilsen H.K."/>
        </authorList>
    </citation>
    <scope>NUCLEOTIDE SEQUENCE</scope>
    <source>
        <strain evidence="4">TW16_20</strain>
    </source>
</reference>
<dbReference type="Pfam" id="PF18715">
    <property type="entry name" value="Phage_spike"/>
    <property type="match status" value="1"/>
</dbReference>
<dbReference type="Gene3D" id="6.20.150.10">
    <property type="match status" value="1"/>
</dbReference>
<feature type="region of interest" description="Disordered" evidence="1">
    <location>
        <begin position="161"/>
        <end position="188"/>
    </location>
</feature>
<feature type="domain" description="Gp5/Type VI secretion system Vgr protein OB-fold" evidence="2">
    <location>
        <begin position="17"/>
        <end position="84"/>
    </location>
</feature>
<sequence>MNFKLSDLSRRLEHIVRLGTIEKVDLKKALVRVKTGDILTDWLPILSLRAGTTKTWSPPTMGEQCVILSASGEMTTAVVLYGIYASNAPSSNGDEHLIEFEDGAICKYNQKTHRLKFTGIKTAYVQASESIIADTPNFICTGDARVKGNLKVDGVSTATDHISSGVSGKGHPHTSPETGASTSPPLKG</sequence>
<gene>
    <name evidence="4" type="ORF">QJU93_07135</name>
</gene>
<evidence type="ECO:0000259" key="2">
    <source>
        <dbReference type="Pfam" id="PF04717"/>
    </source>
</evidence>
<dbReference type="RefSeq" id="WP_306384744.1">
    <property type="nucleotide sequence ID" value="NZ_JASAYN010000006.1"/>
</dbReference>
<accession>A0AAJ6P0Y0</accession>
<organism evidence="4 5">
    <name type="scientific">Phocoenobacter skyensis</name>
    <dbReference type="NCBI Taxonomy" id="97481"/>
    <lineage>
        <taxon>Bacteria</taxon>
        <taxon>Pseudomonadati</taxon>
        <taxon>Pseudomonadota</taxon>
        <taxon>Gammaproteobacteria</taxon>
        <taxon>Pasteurellales</taxon>
        <taxon>Pasteurellaceae</taxon>
        <taxon>Phocoenobacter</taxon>
    </lineage>
</organism>
<name>A0AAJ6P0Y0_9PAST</name>
<dbReference type="Pfam" id="PF04717">
    <property type="entry name" value="Phage_base_V"/>
    <property type="match status" value="1"/>
</dbReference>
<dbReference type="EMBL" id="JASAYQ010000011">
    <property type="protein sequence ID" value="MDP8173129.1"/>
    <property type="molecule type" value="Genomic_DNA"/>
</dbReference>
<protein>
    <submittedName>
        <fullName evidence="4">Phage baseplate assembly protein V</fullName>
    </submittedName>
</protein>
<evidence type="ECO:0000313" key="4">
    <source>
        <dbReference type="EMBL" id="MDP8173129.1"/>
    </source>
</evidence>
<feature type="compositionally biased region" description="Polar residues" evidence="1">
    <location>
        <begin position="175"/>
        <end position="188"/>
    </location>
</feature>